<feature type="region of interest" description="Disordered" evidence="1">
    <location>
        <begin position="1"/>
        <end position="83"/>
    </location>
</feature>
<evidence type="ECO:0000313" key="2">
    <source>
        <dbReference type="EMBL" id="CAB3856046.1"/>
    </source>
</evidence>
<name>A0A6S7CPP6_9BURK</name>
<organism evidence="2 3">
    <name type="scientific">Achromobacter pulmonis</name>
    <dbReference type="NCBI Taxonomy" id="1389932"/>
    <lineage>
        <taxon>Bacteria</taxon>
        <taxon>Pseudomonadati</taxon>
        <taxon>Pseudomonadota</taxon>
        <taxon>Betaproteobacteria</taxon>
        <taxon>Burkholderiales</taxon>
        <taxon>Alcaligenaceae</taxon>
        <taxon>Achromobacter</taxon>
    </lineage>
</organism>
<keyword evidence="3" id="KW-1185">Reference proteome</keyword>
<reference evidence="2 3" key="1">
    <citation type="submission" date="2020-04" db="EMBL/GenBank/DDBJ databases">
        <authorList>
            <person name="De Canck E."/>
        </authorList>
    </citation>
    <scope>NUCLEOTIDE SEQUENCE [LARGE SCALE GENOMIC DNA]</scope>
    <source>
        <strain evidence="2 3">LMG 26788</strain>
    </source>
</reference>
<dbReference type="EMBL" id="CADIKZ010000004">
    <property type="protein sequence ID" value="CAB3856046.1"/>
    <property type="molecule type" value="Genomic_DNA"/>
</dbReference>
<evidence type="ECO:0000313" key="3">
    <source>
        <dbReference type="Proteomes" id="UP000494203"/>
    </source>
</evidence>
<evidence type="ECO:0000256" key="1">
    <source>
        <dbReference type="SAM" id="MobiDB-lite"/>
    </source>
</evidence>
<gene>
    <name evidence="2" type="ORF">LMG26788_02016</name>
</gene>
<feature type="compositionally biased region" description="Low complexity" evidence="1">
    <location>
        <begin position="1"/>
        <end position="18"/>
    </location>
</feature>
<protein>
    <submittedName>
        <fullName evidence="2">Uncharacterized protein</fullName>
    </submittedName>
</protein>
<dbReference type="Proteomes" id="UP000494203">
    <property type="component" value="Unassembled WGS sequence"/>
</dbReference>
<proteinExistence type="predicted"/>
<dbReference type="AlphaFoldDB" id="A0A6S7CPP6"/>
<sequence length="83" mass="8547">MPNKANSANDAVSSANVAGSPQPLCGARMMPQVSSASAALKVAAPGKSRRPAAGSRDSRWQRVPSASAMAARAITSRKMLRQP</sequence>
<accession>A0A6S7CPP6</accession>